<evidence type="ECO:0000313" key="3">
    <source>
        <dbReference type="Proteomes" id="UP000298656"/>
    </source>
</evidence>
<sequence>MKRQLIAGLALSLLASTAAFAQGGGIGHAGSYNDYSWVGTSTKTRAEVKSEVVQAERDGSLPSMNKQSYPNLSLQGQTQAERVALQENGDSLRLARAGR</sequence>
<dbReference type="Proteomes" id="UP000298656">
    <property type="component" value="Chromosome 2"/>
</dbReference>
<keyword evidence="1" id="KW-0732">Signal</keyword>
<organism evidence="2 3">
    <name type="scientific">Trinickia violacea</name>
    <dbReference type="NCBI Taxonomy" id="2571746"/>
    <lineage>
        <taxon>Bacteria</taxon>
        <taxon>Pseudomonadati</taxon>
        <taxon>Pseudomonadota</taxon>
        <taxon>Betaproteobacteria</taxon>
        <taxon>Burkholderiales</taxon>
        <taxon>Burkholderiaceae</taxon>
        <taxon>Trinickia</taxon>
    </lineage>
</organism>
<proteinExistence type="predicted"/>
<gene>
    <name evidence="2" type="ORF">FAZ95_33970</name>
</gene>
<feature type="chain" id="PRO_5020556015" evidence="1">
    <location>
        <begin position="22"/>
        <end position="99"/>
    </location>
</feature>
<dbReference type="AlphaFoldDB" id="A0A4V1EIJ6"/>
<reference evidence="2 3" key="1">
    <citation type="submission" date="2019-05" db="EMBL/GenBank/DDBJ databases">
        <title>Burkholderia sp. DHOD12, isolated from subtropical forest soil.</title>
        <authorList>
            <person name="Gao Z.-H."/>
            <person name="Qiu L.-H."/>
        </authorList>
    </citation>
    <scope>NUCLEOTIDE SEQUENCE [LARGE SCALE GENOMIC DNA]</scope>
    <source>
        <strain evidence="2 3">DHOD12</strain>
    </source>
</reference>
<keyword evidence="3" id="KW-1185">Reference proteome</keyword>
<feature type="signal peptide" evidence="1">
    <location>
        <begin position="1"/>
        <end position="21"/>
    </location>
</feature>
<name>A0A4V1EIJ6_9BURK</name>
<dbReference type="RefSeq" id="WP_137336769.1">
    <property type="nucleotide sequence ID" value="NZ_CP040078.1"/>
</dbReference>
<dbReference type="OrthoDB" id="9113921at2"/>
<accession>A0A4V1EIJ6</accession>
<dbReference type="Pfam" id="PF13663">
    <property type="entry name" value="DUF4148"/>
    <property type="match status" value="1"/>
</dbReference>
<dbReference type="KEGG" id="tvl:FAZ95_33970"/>
<evidence type="ECO:0000256" key="1">
    <source>
        <dbReference type="SAM" id="SignalP"/>
    </source>
</evidence>
<protein>
    <submittedName>
        <fullName evidence="2">DUF4148 domain-containing protein</fullName>
    </submittedName>
</protein>
<evidence type="ECO:0000313" key="2">
    <source>
        <dbReference type="EMBL" id="QCP54000.1"/>
    </source>
</evidence>
<dbReference type="InterPro" id="IPR025421">
    <property type="entry name" value="DUF4148"/>
</dbReference>
<dbReference type="EMBL" id="CP040078">
    <property type="protein sequence ID" value="QCP54000.1"/>
    <property type="molecule type" value="Genomic_DNA"/>
</dbReference>